<sequence length="196" mass="21214">MTDSPFAPAPEQWQRLSSARQAYTDAVSPYYDETLQDVTHRACVSGDIGKADIGALLMWKRLRADTPWAAELMALADADVRRVTAAATIAARDTTLSRSSAAQAGRAALASLPGFRTGDALASAVLTAAAPDRMAVYDRRAHSGLRTLGITLSHAPGRYSRYIEAIDQLLAYAPAPIRNWTARDMDTALYWLNTTT</sequence>
<dbReference type="EMBL" id="CP120998">
    <property type="protein sequence ID" value="WLQ38365.1"/>
    <property type="molecule type" value="Genomic_DNA"/>
</dbReference>
<proteinExistence type="predicted"/>
<dbReference type="EMBL" id="CP120997">
    <property type="protein sequence ID" value="WLQ31924.1"/>
    <property type="molecule type" value="Genomic_DNA"/>
</dbReference>
<protein>
    <submittedName>
        <fullName evidence="2">Uncharacterized protein</fullName>
    </submittedName>
</protein>
<name>A0ABY9HUX1_9ACTN</name>
<keyword evidence="3" id="KW-1185">Reference proteome</keyword>
<evidence type="ECO:0000313" key="3">
    <source>
        <dbReference type="Proteomes" id="UP001239522"/>
    </source>
</evidence>
<gene>
    <name evidence="1" type="ORF">P8A18_00050</name>
    <name evidence="2" type="ORF">P8A18_33090</name>
</gene>
<evidence type="ECO:0000313" key="2">
    <source>
        <dbReference type="EMBL" id="WLQ38365.1"/>
    </source>
</evidence>
<reference evidence="2 3" key="1">
    <citation type="submission" date="2023-03" db="EMBL/GenBank/DDBJ databases">
        <title>Isolation and description of six Streptomyces strains from soil environments, able to metabolize different microbial glucans.</title>
        <authorList>
            <person name="Widen T."/>
            <person name="Larsbrink J."/>
        </authorList>
    </citation>
    <scope>NUCLEOTIDE SEQUENCE [LARGE SCALE GENOMIC DNA]</scope>
    <source>
        <strain evidence="2 3">Mut1</strain>
        <plasmid evidence="2 3">unnamed1</plasmid>
    </source>
</reference>
<dbReference type="RefSeq" id="WP_306050437.1">
    <property type="nucleotide sequence ID" value="NZ_CP120997.1"/>
</dbReference>
<dbReference type="Proteomes" id="UP001239522">
    <property type="component" value="Chromosome"/>
</dbReference>
<geneLocation type="plasmid" evidence="2 3">
    <name>unnamed1</name>
</geneLocation>
<keyword evidence="2" id="KW-0614">Plasmid</keyword>
<dbReference type="Proteomes" id="UP001239522">
    <property type="component" value="Plasmid unnamed1"/>
</dbReference>
<accession>A0ABY9HUX1</accession>
<organism evidence="2 3">
    <name type="scientific">Streptomyces castrisilvae</name>
    <dbReference type="NCBI Taxonomy" id="3033811"/>
    <lineage>
        <taxon>Bacteria</taxon>
        <taxon>Bacillati</taxon>
        <taxon>Actinomycetota</taxon>
        <taxon>Actinomycetes</taxon>
        <taxon>Kitasatosporales</taxon>
        <taxon>Streptomycetaceae</taxon>
        <taxon>Streptomyces</taxon>
    </lineage>
</organism>
<evidence type="ECO:0000313" key="1">
    <source>
        <dbReference type="EMBL" id="WLQ31924.1"/>
    </source>
</evidence>